<accession>A0A0A1V0M6</accession>
<keyword evidence="2" id="KW-0808">Transferase</keyword>
<reference evidence="2 3" key="1">
    <citation type="submission" date="2014-02" db="EMBL/GenBank/DDBJ databases">
        <title>The genome sequence of the entomopathogenic fungus Metarhizium robertsii ARSEF 2575.</title>
        <authorList>
            <person name="Giuliano Garisto Donzelli B."/>
            <person name="Roe B.A."/>
            <person name="Macmil S.L."/>
            <person name="Krasnoff S.B."/>
            <person name="Gibson D.M."/>
        </authorList>
    </citation>
    <scope>NUCLEOTIDE SEQUENCE [LARGE SCALE GENOMIC DNA]</scope>
    <source>
        <strain evidence="2 3">ARSEF 2575</strain>
    </source>
</reference>
<dbReference type="eggNOG" id="KOG1337">
    <property type="taxonomic scope" value="Eukaryota"/>
</dbReference>
<dbReference type="EMBL" id="JELW01000003">
    <property type="protein sequence ID" value="EXV03709.1"/>
    <property type="molecule type" value="Genomic_DNA"/>
</dbReference>
<dbReference type="HOGENOM" id="CLU_041939_3_2_1"/>
<dbReference type="InterPro" id="IPR001214">
    <property type="entry name" value="SET_dom"/>
</dbReference>
<comment type="caution">
    <text evidence="2">The sequence shown here is derived from an EMBL/GenBank/DDBJ whole genome shotgun (WGS) entry which is preliminary data.</text>
</comment>
<evidence type="ECO:0000259" key="1">
    <source>
        <dbReference type="PROSITE" id="PS50280"/>
    </source>
</evidence>
<dbReference type="Gene3D" id="3.90.1410.10">
    <property type="entry name" value="set domain protein methyltransferase, domain 1"/>
    <property type="match status" value="1"/>
</dbReference>
<keyword evidence="2" id="KW-0489">Methyltransferase</keyword>
<dbReference type="InterPro" id="IPR050600">
    <property type="entry name" value="SETD3_SETD6_MTase"/>
</dbReference>
<dbReference type="AlphaFoldDB" id="A0A0A1V0M6"/>
<dbReference type="OrthoDB" id="441812at2759"/>
<organism evidence="2 3">
    <name type="scientific">Metarhizium robertsii</name>
    <dbReference type="NCBI Taxonomy" id="568076"/>
    <lineage>
        <taxon>Eukaryota</taxon>
        <taxon>Fungi</taxon>
        <taxon>Dikarya</taxon>
        <taxon>Ascomycota</taxon>
        <taxon>Pezizomycotina</taxon>
        <taxon>Sordariomycetes</taxon>
        <taxon>Hypocreomycetidae</taxon>
        <taxon>Hypocreales</taxon>
        <taxon>Clavicipitaceae</taxon>
        <taxon>Metarhizium</taxon>
    </lineage>
</organism>
<feature type="domain" description="SET" evidence="1">
    <location>
        <begin position="14"/>
        <end position="223"/>
    </location>
</feature>
<dbReference type="GO" id="GO:0016279">
    <property type="term" value="F:protein-lysine N-methyltransferase activity"/>
    <property type="evidence" value="ECO:0007669"/>
    <property type="project" value="UniProtKB-ARBA"/>
</dbReference>
<dbReference type="InterPro" id="IPR046341">
    <property type="entry name" value="SET_dom_sf"/>
</dbReference>
<dbReference type="SUPFAM" id="SSF82199">
    <property type="entry name" value="SET domain"/>
    <property type="match status" value="1"/>
</dbReference>
<dbReference type="PANTHER" id="PTHR13271">
    <property type="entry name" value="UNCHARACTERIZED PUTATIVE METHYLTRANSFERASE"/>
    <property type="match status" value="1"/>
</dbReference>
<dbReference type="GO" id="GO:0032259">
    <property type="term" value="P:methylation"/>
    <property type="evidence" value="ECO:0007669"/>
    <property type="project" value="UniProtKB-KW"/>
</dbReference>
<sequence length="372" mass="42231">MEEIERLLNWAEKKGVTINGIGPKPLPGRGIGIVATRALKTGEDILTVPVNMLRTLKNTPQPILHSLKGSTVHAILATSLCLETDPEFATWRAVFPTEDDIRTCMPLSWPSELQYLLPPNAKALLAKQKTKFDTDWALITAAYPSISRSQFLYSWHLVNSRTFYHVTRATEKLPKADHMVLQPVADLFNHSPDGCKVAFDDASFTITTTHPVEQGDELFIRYGSHSNDFLLVEYGFTLPGATNPWDEICLDDHLCPLFTKRQKAELEETGFWGRYMLDSETACYRTHTALRMLCCSYTQWRDVLDGLRDEDVDRDAVNDKLVQVLRACDRDLRSKLTELERCTAGNEVSRSTLRERWLQMGELVTATIVRLQ</sequence>
<dbReference type="Pfam" id="PF00856">
    <property type="entry name" value="SET"/>
    <property type="match status" value="1"/>
</dbReference>
<dbReference type="Proteomes" id="UP000030151">
    <property type="component" value="Unassembled WGS sequence"/>
</dbReference>
<evidence type="ECO:0000313" key="3">
    <source>
        <dbReference type="Proteomes" id="UP000030151"/>
    </source>
</evidence>
<protein>
    <submittedName>
        <fullName evidence="2">Histone-lysine n-methyltransferase</fullName>
    </submittedName>
</protein>
<dbReference type="PROSITE" id="PS50280">
    <property type="entry name" value="SET"/>
    <property type="match status" value="1"/>
</dbReference>
<name>A0A0A1V0M6_9HYPO</name>
<evidence type="ECO:0000313" key="2">
    <source>
        <dbReference type="EMBL" id="EXV03709.1"/>
    </source>
</evidence>
<proteinExistence type="predicted"/>
<dbReference type="PANTHER" id="PTHR13271:SF137">
    <property type="entry name" value="SET DOMAIN-CONTAINING PROTEIN"/>
    <property type="match status" value="1"/>
</dbReference>
<gene>
    <name evidence="2" type="ORF">X797_003508</name>
</gene>